<dbReference type="PANTHER" id="PTHR31589:SF104">
    <property type="entry name" value="OS07G0422700 PROTEIN"/>
    <property type="match status" value="1"/>
</dbReference>
<evidence type="ECO:0000313" key="2">
    <source>
        <dbReference type="EMBL" id="WVZ59794.1"/>
    </source>
</evidence>
<reference evidence="2 3" key="1">
    <citation type="submission" date="2024-02" db="EMBL/GenBank/DDBJ databases">
        <title>High-quality chromosome-scale genome assembly of Pensacola bahiagrass (Paspalum notatum Flugge var. saurae).</title>
        <authorList>
            <person name="Vega J.M."/>
            <person name="Podio M."/>
            <person name="Orjuela J."/>
            <person name="Siena L.A."/>
            <person name="Pessino S.C."/>
            <person name="Combes M.C."/>
            <person name="Mariac C."/>
            <person name="Albertini E."/>
            <person name="Pupilli F."/>
            <person name="Ortiz J.P.A."/>
            <person name="Leblanc O."/>
        </authorList>
    </citation>
    <scope>NUCLEOTIDE SEQUENCE [LARGE SCALE GENOMIC DNA]</scope>
    <source>
        <strain evidence="2">R1</strain>
        <tissue evidence="2">Leaf</tissue>
    </source>
</reference>
<dbReference type="Proteomes" id="UP001341281">
    <property type="component" value="Chromosome 02"/>
</dbReference>
<evidence type="ECO:0000313" key="3">
    <source>
        <dbReference type="Proteomes" id="UP001341281"/>
    </source>
</evidence>
<feature type="domain" description="Neprosin PEP catalytic" evidence="1">
    <location>
        <begin position="85"/>
        <end position="342"/>
    </location>
</feature>
<keyword evidence="3" id="KW-1185">Reference proteome</keyword>
<dbReference type="InterPro" id="IPR053168">
    <property type="entry name" value="Glutamic_endopeptidase"/>
</dbReference>
<dbReference type="PANTHER" id="PTHR31589">
    <property type="entry name" value="PROTEIN, PUTATIVE (DUF239)-RELATED-RELATED"/>
    <property type="match status" value="1"/>
</dbReference>
<name>A0AAQ3SSS6_PASNO</name>
<protein>
    <recommendedName>
        <fullName evidence="1">Neprosin PEP catalytic domain-containing protein</fullName>
    </recommendedName>
</protein>
<organism evidence="2 3">
    <name type="scientific">Paspalum notatum var. saurae</name>
    <dbReference type="NCBI Taxonomy" id="547442"/>
    <lineage>
        <taxon>Eukaryota</taxon>
        <taxon>Viridiplantae</taxon>
        <taxon>Streptophyta</taxon>
        <taxon>Embryophyta</taxon>
        <taxon>Tracheophyta</taxon>
        <taxon>Spermatophyta</taxon>
        <taxon>Magnoliopsida</taxon>
        <taxon>Liliopsida</taxon>
        <taxon>Poales</taxon>
        <taxon>Poaceae</taxon>
        <taxon>PACMAD clade</taxon>
        <taxon>Panicoideae</taxon>
        <taxon>Andropogonodae</taxon>
        <taxon>Paspaleae</taxon>
        <taxon>Paspalinae</taxon>
        <taxon>Paspalum</taxon>
    </lineage>
</organism>
<dbReference type="AlphaFoldDB" id="A0AAQ3SSS6"/>
<dbReference type="EMBL" id="CP144746">
    <property type="protein sequence ID" value="WVZ59794.1"/>
    <property type="molecule type" value="Genomic_DNA"/>
</dbReference>
<accession>A0AAQ3SSS6</accession>
<dbReference type="PROSITE" id="PS52045">
    <property type="entry name" value="NEPROSIN_PEP_CD"/>
    <property type="match status" value="1"/>
</dbReference>
<gene>
    <name evidence="2" type="ORF">U9M48_009893</name>
</gene>
<proteinExistence type="predicted"/>
<dbReference type="InterPro" id="IPR004314">
    <property type="entry name" value="Neprosin"/>
</dbReference>
<evidence type="ECO:0000259" key="1">
    <source>
        <dbReference type="PROSITE" id="PS52045"/>
    </source>
</evidence>
<sequence>MEHPVDQPPKISKCQAAVKTLKSAFLDGYRFYDYRILPLSVMDFSNYIRVMSFAIVSAGILESPTKITKRDIIGPALMRGATLPVKNNADNSTTVAGMTNRSAQLFGIYANISAWGHEHIKPDAYSATIMQVSNESRRPTFPSLYNDNKLHFFAQWTTDRDWRTGCYNMDCPGFVPFRNTRADMPIPGMVVDAVSSYGGADSSMVLQIVKDGRPGVGNGDWWLYRVSGPVRFPLGHWPAALFTSLSRHATVAAWYGAVGFPPRARDEPLPAMGSGRGPGEGYARAAYLADIRLMDDMANPVDASMAYVMPLANAEGCYKVAMEDTNGPPYTFFYGGPVSHAC</sequence>
<dbReference type="Pfam" id="PF03080">
    <property type="entry name" value="Neprosin"/>
    <property type="match status" value="1"/>
</dbReference>